<dbReference type="InterPro" id="IPR009506">
    <property type="entry name" value="YjiS-like"/>
</dbReference>
<accession>A0A7W9ZHH3</accession>
<proteinExistence type="predicted"/>
<dbReference type="EMBL" id="JACIIX010000012">
    <property type="protein sequence ID" value="MBB6211568.1"/>
    <property type="molecule type" value="Genomic_DNA"/>
</dbReference>
<organism evidence="2 3">
    <name type="scientific">Novispirillum itersonii</name>
    <name type="common">Aquaspirillum itersonii</name>
    <dbReference type="NCBI Taxonomy" id="189"/>
    <lineage>
        <taxon>Bacteria</taxon>
        <taxon>Pseudomonadati</taxon>
        <taxon>Pseudomonadota</taxon>
        <taxon>Alphaproteobacteria</taxon>
        <taxon>Rhodospirillales</taxon>
        <taxon>Novispirillaceae</taxon>
        <taxon>Novispirillum</taxon>
    </lineage>
</organism>
<dbReference type="RefSeq" id="WP_184264461.1">
    <property type="nucleotide sequence ID" value="NZ_JACIIX010000012.1"/>
</dbReference>
<gene>
    <name evidence="2" type="ORF">FHS48_003009</name>
</gene>
<evidence type="ECO:0000313" key="3">
    <source>
        <dbReference type="Proteomes" id="UP000544872"/>
    </source>
</evidence>
<dbReference type="AlphaFoldDB" id="A0A7W9ZHH3"/>
<evidence type="ECO:0000259" key="1">
    <source>
        <dbReference type="Pfam" id="PF06568"/>
    </source>
</evidence>
<dbReference type="Proteomes" id="UP000544872">
    <property type="component" value="Unassembled WGS sequence"/>
</dbReference>
<name>A0A7W9ZHH3_NOVIT</name>
<protein>
    <submittedName>
        <fullName evidence="2">Uncharacterized protein YjiS (DUF1127 family)</fullName>
    </submittedName>
</protein>
<sequence length="81" mass="9076">MSIFSSLISALVRWQEQRAEQVLLRTMSDRGLADIGLTRGDVESVLNGSYEDPRDAIFAARAEARARRDVKVDQMPQRLAA</sequence>
<comment type="caution">
    <text evidence="2">The sequence shown here is derived from an EMBL/GenBank/DDBJ whole genome shotgun (WGS) entry which is preliminary data.</text>
</comment>
<evidence type="ECO:0000313" key="2">
    <source>
        <dbReference type="EMBL" id="MBB6211568.1"/>
    </source>
</evidence>
<feature type="domain" description="YjiS-like" evidence="1">
    <location>
        <begin position="7"/>
        <end position="43"/>
    </location>
</feature>
<dbReference type="Pfam" id="PF06568">
    <property type="entry name" value="YjiS-like"/>
    <property type="match status" value="1"/>
</dbReference>
<reference evidence="2 3" key="1">
    <citation type="submission" date="2020-08" db="EMBL/GenBank/DDBJ databases">
        <title>Genomic Encyclopedia of Type Strains, Phase IV (KMG-IV): sequencing the most valuable type-strain genomes for metagenomic binning, comparative biology and taxonomic classification.</title>
        <authorList>
            <person name="Goeker M."/>
        </authorList>
    </citation>
    <scope>NUCLEOTIDE SEQUENCE [LARGE SCALE GENOMIC DNA]</scope>
    <source>
        <strain evidence="2 3">DSM 11590</strain>
    </source>
</reference>
<keyword evidence="3" id="KW-1185">Reference proteome</keyword>